<dbReference type="RefSeq" id="WP_209664944.1">
    <property type="nucleotide sequence ID" value="NZ_JAGGMS010000001.1"/>
</dbReference>
<evidence type="ECO:0000313" key="2">
    <source>
        <dbReference type="EMBL" id="MBP2181537.1"/>
    </source>
</evidence>
<protein>
    <submittedName>
        <fullName evidence="2">SAM-dependent methyltransferase</fullName>
    </submittedName>
</protein>
<dbReference type="Proteomes" id="UP000741013">
    <property type="component" value="Unassembled WGS sequence"/>
</dbReference>
<proteinExistence type="predicted"/>
<dbReference type="Pfam" id="PF08241">
    <property type="entry name" value="Methyltransf_11"/>
    <property type="match status" value="1"/>
</dbReference>
<comment type="caution">
    <text evidence="2">The sequence shown here is derived from an EMBL/GenBank/DDBJ whole genome shotgun (WGS) entry which is preliminary data.</text>
</comment>
<evidence type="ECO:0000259" key="1">
    <source>
        <dbReference type="Pfam" id="PF08241"/>
    </source>
</evidence>
<keyword evidence="2" id="KW-0808">Transferase</keyword>
<name>A0ABS4PQ44_9PSEU</name>
<dbReference type="Gene3D" id="3.40.50.150">
    <property type="entry name" value="Vaccinia Virus protein VP39"/>
    <property type="match status" value="1"/>
</dbReference>
<gene>
    <name evidence="2" type="ORF">JOM49_003063</name>
</gene>
<dbReference type="PANTHER" id="PTHR43591:SF24">
    <property type="entry name" value="2-METHOXY-6-POLYPRENYL-1,4-BENZOQUINOL METHYLASE, MITOCHONDRIAL"/>
    <property type="match status" value="1"/>
</dbReference>
<dbReference type="GO" id="GO:0008168">
    <property type="term" value="F:methyltransferase activity"/>
    <property type="evidence" value="ECO:0007669"/>
    <property type="project" value="UniProtKB-KW"/>
</dbReference>
<dbReference type="GO" id="GO:0032259">
    <property type="term" value="P:methylation"/>
    <property type="evidence" value="ECO:0007669"/>
    <property type="project" value="UniProtKB-KW"/>
</dbReference>
<dbReference type="CDD" id="cd02440">
    <property type="entry name" value="AdoMet_MTases"/>
    <property type="match status" value="1"/>
</dbReference>
<dbReference type="EMBL" id="JAGGMS010000001">
    <property type="protein sequence ID" value="MBP2181537.1"/>
    <property type="molecule type" value="Genomic_DNA"/>
</dbReference>
<dbReference type="InterPro" id="IPR029063">
    <property type="entry name" value="SAM-dependent_MTases_sf"/>
</dbReference>
<organism evidence="2 3">
    <name type="scientific">Amycolatopsis magusensis</name>
    <dbReference type="NCBI Taxonomy" id="882444"/>
    <lineage>
        <taxon>Bacteria</taxon>
        <taxon>Bacillati</taxon>
        <taxon>Actinomycetota</taxon>
        <taxon>Actinomycetes</taxon>
        <taxon>Pseudonocardiales</taxon>
        <taxon>Pseudonocardiaceae</taxon>
        <taxon>Amycolatopsis</taxon>
    </lineage>
</organism>
<dbReference type="SUPFAM" id="SSF53335">
    <property type="entry name" value="S-adenosyl-L-methionine-dependent methyltransferases"/>
    <property type="match status" value="1"/>
</dbReference>
<keyword evidence="3" id="KW-1185">Reference proteome</keyword>
<accession>A0ABS4PQ44</accession>
<feature type="domain" description="Methyltransferase type 11" evidence="1">
    <location>
        <begin position="38"/>
        <end position="129"/>
    </location>
</feature>
<sequence>MIERFVAMMDGFDREPGAALARHRSHELLRLAPGGRVVDVGCGTGTSVGELTAAGAVVSGVDVNPEVLVVAKERHPGGEFTEGSAQALPFPDGHFHGYRAERVYHALADPVAALAEAARVLAPGGRIVLIGPNWEMLGLDSTDVETGRAVLMAQVASMPSPRSALLQRNLLLEAGFTEVEAEVHTAVLTGATGLPMLESAAAAAVGTGAVSAERAENWLTDQRARVERGRFFLAAPQFVVSGTRPAVG</sequence>
<reference evidence="2 3" key="1">
    <citation type="submission" date="2021-03" db="EMBL/GenBank/DDBJ databases">
        <title>Sequencing the genomes of 1000 actinobacteria strains.</title>
        <authorList>
            <person name="Klenk H.-P."/>
        </authorList>
    </citation>
    <scope>NUCLEOTIDE SEQUENCE [LARGE SCALE GENOMIC DNA]</scope>
    <source>
        <strain evidence="2 3">DSM 45510</strain>
    </source>
</reference>
<evidence type="ECO:0000313" key="3">
    <source>
        <dbReference type="Proteomes" id="UP000741013"/>
    </source>
</evidence>
<dbReference type="PANTHER" id="PTHR43591">
    <property type="entry name" value="METHYLTRANSFERASE"/>
    <property type="match status" value="1"/>
</dbReference>
<keyword evidence="2" id="KW-0489">Methyltransferase</keyword>
<dbReference type="InterPro" id="IPR013216">
    <property type="entry name" value="Methyltransf_11"/>
</dbReference>